<dbReference type="RefSeq" id="WP_085880690.1">
    <property type="nucleotide sequence ID" value="NZ_FWFZ01000035.1"/>
</dbReference>
<accession>A0A1Y5TWW3</accession>
<proteinExistence type="predicted"/>
<organism evidence="1 2">
    <name type="scientific">Roseisalinus antarcticus</name>
    <dbReference type="NCBI Taxonomy" id="254357"/>
    <lineage>
        <taxon>Bacteria</taxon>
        <taxon>Pseudomonadati</taxon>
        <taxon>Pseudomonadota</taxon>
        <taxon>Alphaproteobacteria</taxon>
        <taxon>Rhodobacterales</taxon>
        <taxon>Roseobacteraceae</taxon>
        <taxon>Roseisalinus</taxon>
    </lineage>
</organism>
<protein>
    <submittedName>
        <fullName evidence="1">Uncharacterized protein</fullName>
    </submittedName>
</protein>
<evidence type="ECO:0000313" key="1">
    <source>
        <dbReference type="EMBL" id="SLN75422.1"/>
    </source>
</evidence>
<dbReference type="EMBL" id="FWFZ01000035">
    <property type="protein sequence ID" value="SLN75422.1"/>
    <property type="molecule type" value="Genomic_DNA"/>
</dbReference>
<dbReference type="OrthoDB" id="7869995at2"/>
<reference evidence="1 2" key="1">
    <citation type="submission" date="2017-03" db="EMBL/GenBank/DDBJ databases">
        <authorList>
            <person name="Afonso C.L."/>
            <person name="Miller P.J."/>
            <person name="Scott M.A."/>
            <person name="Spackman E."/>
            <person name="Goraichik I."/>
            <person name="Dimitrov K.M."/>
            <person name="Suarez D.L."/>
            <person name="Swayne D.E."/>
        </authorList>
    </citation>
    <scope>NUCLEOTIDE SEQUENCE [LARGE SCALE GENOMIC DNA]</scope>
    <source>
        <strain evidence="1 2">CECT 7023</strain>
    </source>
</reference>
<evidence type="ECO:0000313" key="2">
    <source>
        <dbReference type="Proteomes" id="UP000193900"/>
    </source>
</evidence>
<sequence length="61" mass="6705">MATITKLTPQEVSIIKARLARGDFQHRIAADFDLNQGRISEIATGKRFADVPPVSMEVGHV</sequence>
<dbReference type="AlphaFoldDB" id="A0A1Y5TWW3"/>
<gene>
    <name evidence="1" type="ORF">ROA7023_03966</name>
</gene>
<keyword evidence="2" id="KW-1185">Reference proteome</keyword>
<name>A0A1Y5TWW3_9RHOB</name>
<dbReference type="Proteomes" id="UP000193900">
    <property type="component" value="Unassembled WGS sequence"/>
</dbReference>